<keyword evidence="2" id="KW-1003">Cell membrane</keyword>
<gene>
    <name evidence="7" type="ORF">DM484_02305</name>
</gene>
<reference evidence="7 8" key="1">
    <citation type="journal article" date="2018" name="Aquat. Microb. Ecol.">
        <title>Gammaproteobacterial methanotrophs dominate.</title>
        <authorList>
            <person name="Rissanen A.J."/>
            <person name="Saarenheimo J."/>
            <person name="Tiirola M."/>
            <person name="Peura S."/>
            <person name="Aalto S.L."/>
            <person name="Karvinen A."/>
            <person name="Nykanen H."/>
        </authorList>
    </citation>
    <scope>NUCLEOTIDE SEQUENCE [LARGE SCALE GENOMIC DNA]</scope>
    <source>
        <strain evidence="7">AMbin10</strain>
    </source>
</reference>
<feature type="transmembrane region" description="Helical" evidence="6">
    <location>
        <begin position="145"/>
        <end position="170"/>
    </location>
</feature>
<dbReference type="PANTHER" id="PTHR30213:SF0">
    <property type="entry name" value="UPF0761 MEMBRANE PROTEIN YIHY"/>
    <property type="match status" value="1"/>
</dbReference>
<dbReference type="InterPro" id="IPR036388">
    <property type="entry name" value="WH-like_DNA-bd_sf"/>
</dbReference>
<dbReference type="Pfam" id="PF03631">
    <property type="entry name" value="Virul_fac_BrkB"/>
    <property type="match status" value="1"/>
</dbReference>
<organism evidence="7 8">
    <name type="scientific">Candidatus Methylumidiphilus alinenensis</name>
    <dbReference type="NCBI Taxonomy" id="2202197"/>
    <lineage>
        <taxon>Bacteria</taxon>
        <taxon>Pseudomonadati</taxon>
        <taxon>Pseudomonadota</taxon>
        <taxon>Gammaproteobacteria</taxon>
        <taxon>Methylococcales</taxon>
        <taxon>Candidatus Methylumidiphilus</taxon>
    </lineage>
</organism>
<evidence type="ECO:0000256" key="1">
    <source>
        <dbReference type="ARBA" id="ARBA00004651"/>
    </source>
</evidence>
<evidence type="ECO:0000256" key="3">
    <source>
        <dbReference type="ARBA" id="ARBA00022692"/>
    </source>
</evidence>
<dbReference type="NCBIfam" id="TIGR00765">
    <property type="entry name" value="yihY_not_rbn"/>
    <property type="match status" value="1"/>
</dbReference>
<dbReference type="PANTHER" id="PTHR30213">
    <property type="entry name" value="INNER MEMBRANE PROTEIN YHJD"/>
    <property type="match status" value="1"/>
</dbReference>
<comment type="caution">
    <text evidence="7">The sequence shown here is derived from an EMBL/GenBank/DDBJ whole genome shotgun (WGS) entry which is preliminary data.</text>
</comment>
<evidence type="ECO:0000313" key="7">
    <source>
        <dbReference type="EMBL" id="PZN84812.1"/>
    </source>
</evidence>
<keyword evidence="3 6" id="KW-0812">Transmembrane</keyword>
<proteinExistence type="predicted"/>
<dbReference type="Proteomes" id="UP000249396">
    <property type="component" value="Unassembled WGS sequence"/>
</dbReference>
<accession>A0A2W4RM54</accession>
<feature type="transmembrane region" description="Helical" evidence="6">
    <location>
        <begin position="190"/>
        <end position="211"/>
    </location>
</feature>
<dbReference type="InterPro" id="IPR017039">
    <property type="entry name" value="Virul_fac_BrkB"/>
</dbReference>
<dbReference type="EMBL" id="QJPH01000143">
    <property type="protein sequence ID" value="PZN84812.1"/>
    <property type="molecule type" value="Genomic_DNA"/>
</dbReference>
<dbReference type="Gene3D" id="1.10.10.10">
    <property type="entry name" value="Winged helix-like DNA-binding domain superfamily/Winged helix DNA-binding domain"/>
    <property type="match status" value="1"/>
</dbReference>
<sequence length="440" mass="48904">MNYKFPVTVMITVDWVKVWSTSLFRNAYTVFRQIKEGGLDYRAMSLVYTSLLALIPLLAVSFSMLKAFGADAYLEPIIMEILDPLGEKREPVAKFILDSVRGLDVGVLGSVGLLSLLYTSISLLEKIEDSFNYIWRKKPKLSRGLLRRFSDYLSFILVGPLLVFSAFGGMNELFNRMPDAPEVKGAVSPLLVFVQPMLPNVFIIAAFTFIYKLIPDARVNISSALLGGVLAGLSWKLAGWVFATFMAGSAQYHAVYSTFAILILFMIWVYLSWLIVLLGVQVSFYHQHPRYLSLRHGEARLSSRLFERLGLLVMVLIGQRFFSGTPPWTIGELSTRLELPELCVDDMLQVLTERGFIMAIGDLTETIIPARDFSTIPVLDVLDALRTAREDDFPAGAGGLGEPVVDGLCNQFDEATREIGGDTTVRDLVLASQTSVTAKP</sequence>
<protein>
    <submittedName>
        <fullName evidence="7">Uncharacterized protein</fullName>
    </submittedName>
</protein>
<evidence type="ECO:0000256" key="6">
    <source>
        <dbReference type="SAM" id="Phobius"/>
    </source>
</evidence>
<feature type="transmembrane region" description="Helical" evidence="6">
    <location>
        <begin position="223"/>
        <end position="247"/>
    </location>
</feature>
<dbReference type="GO" id="GO:0005886">
    <property type="term" value="C:plasma membrane"/>
    <property type="evidence" value="ECO:0007669"/>
    <property type="project" value="UniProtKB-SubCell"/>
</dbReference>
<name>A0A2W4RM54_9GAMM</name>
<evidence type="ECO:0000256" key="5">
    <source>
        <dbReference type="ARBA" id="ARBA00023136"/>
    </source>
</evidence>
<keyword evidence="4 6" id="KW-1133">Transmembrane helix</keyword>
<feature type="transmembrane region" description="Helical" evidence="6">
    <location>
        <begin position="105"/>
        <end position="124"/>
    </location>
</feature>
<feature type="transmembrane region" description="Helical" evidence="6">
    <location>
        <begin position="45"/>
        <end position="65"/>
    </location>
</feature>
<evidence type="ECO:0000256" key="4">
    <source>
        <dbReference type="ARBA" id="ARBA00022989"/>
    </source>
</evidence>
<evidence type="ECO:0000256" key="2">
    <source>
        <dbReference type="ARBA" id="ARBA00022475"/>
    </source>
</evidence>
<feature type="transmembrane region" description="Helical" evidence="6">
    <location>
        <begin position="259"/>
        <end position="284"/>
    </location>
</feature>
<comment type="subcellular location">
    <subcellularLocation>
        <location evidence="1">Cell membrane</location>
        <topology evidence="1">Multi-pass membrane protein</topology>
    </subcellularLocation>
</comment>
<evidence type="ECO:0000313" key="8">
    <source>
        <dbReference type="Proteomes" id="UP000249396"/>
    </source>
</evidence>
<keyword evidence="5 6" id="KW-0472">Membrane</keyword>
<dbReference type="AlphaFoldDB" id="A0A2W4RM54"/>